<dbReference type="PANTHER" id="PTHR43861:SF1">
    <property type="entry name" value="TRANS-ACONITATE 2-METHYLTRANSFERASE"/>
    <property type="match status" value="1"/>
</dbReference>
<dbReference type="Pfam" id="PF13649">
    <property type="entry name" value="Methyltransf_25"/>
    <property type="match status" value="1"/>
</dbReference>
<dbReference type="PANTHER" id="PTHR43861">
    <property type="entry name" value="TRANS-ACONITATE 2-METHYLTRANSFERASE-RELATED"/>
    <property type="match status" value="1"/>
</dbReference>
<gene>
    <name evidence="4" type="ORF">HZ995_00280</name>
</gene>
<dbReference type="GO" id="GO:0008168">
    <property type="term" value="F:methyltransferase activity"/>
    <property type="evidence" value="ECO:0007669"/>
    <property type="project" value="UniProtKB-KW"/>
</dbReference>
<dbReference type="KEGG" id="cact:HZ995_00280"/>
<protein>
    <submittedName>
        <fullName evidence="4">Class I SAM-dependent methyltransferase</fullName>
    </submittedName>
</protein>
<keyword evidence="1 4" id="KW-0489">Methyltransferase</keyword>
<keyword evidence="2" id="KW-0808">Transferase</keyword>
<name>A0A975EPZ4_9RHOB</name>
<dbReference type="InterPro" id="IPR029063">
    <property type="entry name" value="SAM-dependent_MTases_sf"/>
</dbReference>
<dbReference type="AlphaFoldDB" id="A0A975EPZ4"/>
<evidence type="ECO:0000313" key="5">
    <source>
        <dbReference type="Proteomes" id="UP000665026"/>
    </source>
</evidence>
<evidence type="ECO:0000256" key="1">
    <source>
        <dbReference type="ARBA" id="ARBA00022603"/>
    </source>
</evidence>
<dbReference type="CDD" id="cd02440">
    <property type="entry name" value="AdoMet_MTases"/>
    <property type="match status" value="1"/>
</dbReference>
<evidence type="ECO:0000256" key="2">
    <source>
        <dbReference type="ARBA" id="ARBA00022679"/>
    </source>
</evidence>
<dbReference type="Gene3D" id="3.40.50.150">
    <property type="entry name" value="Vaccinia Virus protein VP39"/>
    <property type="match status" value="1"/>
</dbReference>
<reference evidence="4" key="1">
    <citation type="submission" date="2020-07" db="EMBL/GenBank/DDBJ databases">
        <title>Genome sequences of bacteria associated with the marine, planktonic diatom Thalassiosira profunda strain ECT2AJA-044.</title>
        <authorList>
            <person name="Gargas C.B."/>
            <person name="Roberts W.R."/>
            <person name="Alverson A.J."/>
        </authorList>
    </citation>
    <scope>NUCLEOTIDE SEQUENCE</scope>
    <source>
        <strain evidence="4">ECT2AJA-044</strain>
    </source>
</reference>
<dbReference type="Proteomes" id="UP000665026">
    <property type="component" value="Chromosome"/>
</dbReference>
<dbReference type="RefSeq" id="WP_209356708.1">
    <property type="nucleotide sequence ID" value="NZ_CP060010.1"/>
</dbReference>
<sequence>MTGDTDIEKLRRGTIGVYERQATHWDQTRDQSLYERVWLDRLTDGLSAGAAVLDLGCGAGRPIAAHLVAIGFDVTGVDASAPMIELAQQNVPAARFRVADMRSLDQEGIFHAIVSWDAFFHLSPEDQRDLIPKLADMVKPNGRLMMTVGPAEGTALGTVGGETVYHGSLDPAEYERLLKASGFGHVELHLEDARVKIRSVLFASEKA</sequence>
<accession>A0A975EPZ4</accession>
<evidence type="ECO:0000259" key="3">
    <source>
        <dbReference type="Pfam" id="PF13649"/>
    </source>
</evidence>
<dbReference type="EMBL" id="CP060010">
    <property type="protein sequence ID" value="QTN36004.1"/>
    <property type="molecule type" value="Genomic_DNA"/>
</dbReference>
<proteinExistence type="predicted"/>
<evidence type="ECO:0000313" key="4">
    <source>
        <dbReference type="EMBL" id="QTN36004.1"/>
    </source>
</evidence>
<dbReference type="GO" id="GO:0032259">
    <property type="term" value="P:methylation"/>
    <property type="evidence" value="ECO:0007669"/>
    <property type="project" value="UniProtKB-KW"/>
</dbReference>
<dbReference type="InterPro" id="IPR041698">
    <property type="entry name" value="Methyltransf_25"/>
</dbReference>
<organism evidence="4 5">
    <name type="scientific">Cognatishimia activa</name>
    <dbReference type="NCBI Taxonomy" id="1715691"/>
    <lineage>
        <taxon>Bacteria</taxon>
        <taxon>Pseudomonadati</taxon>
        <taxon>Pseudomonadota</taxon>
        <taxon>Alphaproteobacteria</taxon>
        <taxon>Rhodobacterales</taxon>
        <taxon>Paracoccaceae</taxon>
        <taxon>Cognatishimia</taxon>
    </lineage>
</organism>
<dbReference type="SUPFAM" id="SSF53335">
    <property type="entry name" value="S-adenosyl-L-methionine-dependent methyltransferases"/>
    <property type="match status" value="1"/>
</dbReference>
<feature type="domain" description="Methyltransferase" evidence="3">
    <location>
        <begin position="52"/>
        <end position="142"/>
    </location>
</feature>